<accession>A0A5R8Y173</accession>
<dbReference type="Gene3D" id="2.60.40.10">
    <property type="entry name" value="Immunoglobulins"/>
    <property type="match status" value="1"/>
</dbReference>
<dbReference type="Pfam" id="PF08770">
    <property type="entry name" value="SoxZ"/>
    <property type="match status" value="1"/>
</dbReference>
<dbReference type="EMBL" id="VANU01000003">
    <property type="protein sequence ID" value="TLP38601.1"/>
    <property type="molecule type" value="Genomic_DNA"/>
</dbReference>
<dbReference type="AlphaFoldDB" id="A0A5R8Y173"/>
<organism evidence="2 3">
    <name type="scientific">Arcobacter arenosus</name>
    <dbReference type="NCBI Taxonomy" id="2576037"/>
    <lineage>
        <taxon>Bacteria</taxon>
        <taxon>Pseudomonadati</taxon>
        <taxon>Campylobacterota</taxon>
        <taxon>Epsilonproteobacteria</taxon>
        <taxon>Campylobacterales</taxon>
        <taxon>Arcobacteraceae</taxon>
        <taxon>Arcobacter</taxon>
    </lineage>
</organism>
<keyword evidence="3" id="KW-1185">Reference proteome</keyword>
<evidence type="ECO:0000313" key="2">
    <source>
        <dbReference type="EMBL" id="TLP38601.1"/>
    </source>
</evidence>
<dbReference type="InterPro" id="IPR013783">
    <property type="entry name" value="Ig-like_fold"/>
</dbReference>
<evidence type="ECO:0000259" key="1">
    <source>
        <dbReference type="Pfam" id="PF08770"/>
    </source>
</evidence>
<dbReference type="SUPFAM" id="SSF81296">
    <property type="entry name" value="E set domains"/>
    <property type="match status" value="1"/>
</dbReference>
<evidence type="ECO:0000313" key="3">
    <source>
        <dbReference type="Proteomes" id="UP000308901"/>
    </source>
</evidence>
<feature type="domain" description="Sulphur oxidation protein SoxZ" evidence="1">
    <location>
        <begin position="13"/>
        <end position="98"/>
    </location>
</feature>
<dbReference type="InterPro" id="IPR014756">
    <property type="entry name" value="Ig_E-set"/>
</dbReference>
<dbReference type="Proteomes" id="UP000308901">
    <property type="component" value="Unassembled WGS sequence"/>
</dbReference>
<reference evidence="2 3" key="1">
    <citation type="submission" date="2019-05" db="EMBL/GenBank/DDBJ databases">
        <title>Arcobacter sp. nov., isolated from sea sediment.</title>
        <authorList>
            <person name="Kim W."/>
        </authorList>
    </citation>
    <scope>NUCLEOTIDE SEQUENCE [LARGE SCALE GENOMIC DNA]</scope>
    <source>
        <strain evidence="2 3">CAU 1517</strain>
    </source>
</reference>
<sequence length="132" mass="14874">MARNKITAVKIKIKDGVATAKMAFSHPMMTYNQAKAKTGNADDANFITHITGKVGEETVLDISTSQFFSKNPIFKFQFKCDSFKVGRKLTGRELDNGVKRKETEYGDSLKIIAMDRKGETYEKEVELTAKKR</sequence>
<protein>
    <submittedName>
        <fullName evidence="2">Thiosulfate oxidation carrier complex protein SoxZ</fullName>
    </submittedName>
</protein>
<proteinExistence type="predicted"/>
<dbReference type="OrthoDB" id="5344746at2"/>
<comment type="caution">
    <text evidence="2">The sequence shown here is derived from an EMBL/GenBank/DDBJ whole genome shotgun (WGS) entry which is preliminary data.</text>
</comment>
<dbReference type="RefSeq" id="WP_138152596.1">
    <property type="nucleotide sequence ID" value="NZ_CBDDKQ010000002.1"/>
</dbReference>
<name>A0A5R8Y173_9BACT</name>
<dbReference type="InterPro" id="IPR014880">
    <property type="entry name" value="SoxZ_dom"/>
</dbReference>
<gene>
    <name evidence="2" type="ORF">FDK22_09070</name>
</gene>